<feature type="domain" description="HTH cro/C1-type" evidence="3">
    <location>
        <begin position="37"/>
        <end position="91"/>
    </location>
</feature>
<dbReference type="InterPro" id="IPR050807">
    <property type="entry name" value="TransReg_Diox_bact_type"/>
</dbReference>
<dbReference type="SMART" id="SM00530">
    <property type="entry name" value="HTH_XRE"/>
    <property type="match status" value="1"/>
</dbReference>
<gene>
    <name evidence="4" type="ORF">N5A92_06125</name>
</gene>
<dbReference type="InterPro" id="IPR011051">
    <property type="entry name" value="RmlC_Cupin_sf"/>
</dbReference>
<proteinExistence type="predicted"/>
<evidence type="ECO:0000256" key="2">
    <source>
        <dbReference type="SAM" id="MobiDB-lite"/>
    </source>
</evidence>
<dbReference type="CDD" id="cd02209">
    <property type="entry name" value="cupin_XRE_C"/>
    <property type="match status" value="1"/>
</dbReference>
<name>A0ABT2LJ82_9HYPH</name>
<dbReference type="InterPro" id="IPR014710">
    <property type="entry name" value="RmlC-like_jellyroll"/>
</dbReference>
<dbReference type="CDD" id="cd00093">
    <property type="entry name" value="HTH_XRE"/>
    <property type="match status" value="1"/>
</dbReference>
<comment type="caution">
    <text evidence="4">The sequence shown here is derived from an EMBL/GenBank/DDBJ whole genome shotgun (WGS) entry which is preliminary data.</text>
</comment>
<dbReference type="PANTHER" id="PTHR46797:SF2">
    <property type="entry name" value="TRANSCRIPTIONAL REGULATOR"/>
    <property type="match status" value="1"/>
</dbReference>
<accession>A0ABT2LJ82</accession>
<dbReference type="InterPro" id="IPR010982">
    <property type="entry name" value="Lambda_DNA-bd_dom_sf"/>
</dbReference>
<dbReference type="EMBL" id="JAOCZP010000002">
    <property type="protein sequence ID" value="MCT7374610.1"/>
    <property type="molecule type" value="Genomic_DNA"/>
</dbReference>
<dbReference type="PROSITE" id="PS50943">
    <property type="entry name" value="HTH_CROC1"/>
    <property type="match status" value="1"/>
</dbReference>
<evidence type="ECO:0000313" key="4">
    <source>
        <dbReference type="EMBL" id="MCT7374610.1"/>
    </source>
</evidence>
<keyword evidence="1" id="KW-0238">DNA-binding</keyword>
<dbReference type="Proteomes" id="UP001320831">
    <property type="component" value="Unassembled WGS sequence"/>
</dbReference>
<organism evidence="4 5">
    <name type="scientific">Chelativorans salis</name>
    <dbReference type="NCBI Taxonomy" id="2978478"/>
    <lineage>
        <taxon>Bacteria</taxon>
        <taxon>Pseudomonadati</taxon>
        <taxon>Pseudomonadota</taxon>
        <taxon>Alphaproteobacteria</taxon>
        <taxon>Hyphomicrobiales</taxon>
        <taxon>Phyllobacteriaceae</taxon>
        <taxon>Chelativorans</taxon>
    </lineage>
</organism>
<dbReference type="PANTHER" id="PTHR46797">
    <property type="entry name" value="HTH-TYPE TRANSCRIPTIONAL REGULATOR"/>
    <property type="match status" value="1"/>
</dbReference>
<dbReference type="Gene3D" id="1.10.260.40">
    <property type="entry name" value="lambda repressor-like DNA-binding domains"/>
    <property type="match status" value="1"/>
</dbReference>
<sequence length="228" mass="25212">MTNDATTGQSRRTASPDEERAGGEANQLDLLAIGNRLRVERERRNVSVRELARRINVSPSLISQVERGLVMPSVSTLWSVASELDLTIDELFSVSERSKRKAGPEEQGGPVQRSHSRKRIRLSGGVVWERLTAHADDEVEFLYVVYEPGAESCPPDSLFRHGGKEYAYVMSGRLGLQIGFEKHELEAGDSVSFNAQTPHRLWAIGDEPAVAIWAVINRTNDGRVSFGG</sequence>
<dbReference type="RefSeq" id="WP_260901097.1">
    <property type="nucleotide sequence ID" value="NZ_JAOCZP010000002.1"/>
</dbReference>
<dbReference type="SUPFAM" id="SSF47413">
    <property type="entry name" value="lambda repressor-like DNA-binding domains"/>
    <property type="match status" value="1"/>
</dbReference>
<keyword evidence="5" id="KW-1185">Reference proteome</keyword>
<reference evidence="4 5" key="1">
    <citation type="submission" date="2022-09" db="EMBL/GenBank/DDBJ databases">
        <title>Chelativorans salina sp. nov., a novel slightly halophilic bacterium isolated from a saline lake sediment enrichment.</title>
        <authorList>
            <person name="Gao L."/>
            <person name="Fang B.-Z."/>
            <person name="Li W.-J."/>
        </authorList>
    </citation>
    <scope>NUCLEOTIDE SEQUENCE [LARGE SCALE GENOMIC DNA]</scope>
    <source>
        <strain evidence="4 5">EGI FJ00035</strain>
    </source>
</reference>
<dbReference type="InterPro" id="IPR001387">
    <property type="entry name" value="Cro/C1-type_HTH"/>
</dbReference>
<dbReference type="Pfam" id="PF07883">
    <property type="entry name" value="Cupin_2"/>
    <property type="match status" value="1"/>
</dbReference>
<dbReference type="Pfam" id="PF01381">
    <property type="entry name" value="HTH_3"/>
    <property type="match status" value="1"/>
</dbReference>
<evidence type="ECO:0000256" key="1">
    <source>
        <dbReference type="ARBA" id="ARBA00023125"/>
    </source>
</evidence>
<dbReference type="InterPro" id="IPR013096">
    <property type="entry name" value="Cupin_2"/>
</dbReference>
<dbReference type="SUPFAM" id="SSF51182">
    <property type="entry name" value="RmlC-like cupins"/>
    <property type="match status" value="1"/>
</dbReference>
<feature type="compositionally biased region" description="Polar residues" evidence="2">
    <location>
        <begin position="1"/>
        <end position="13"/>
    </location>
</feature>
<dbReference type="Gene3D" id="2.60.120.10">
    <property type="entry name" value="Jelly Rolls"/>
    <property type="match status" value="1"/>
</dbReference>
<evidence type="ECO:0000259" key="3">
    <source>
        <dbReference type="PROSITE" id="PS50943"/>
    </source>
</evidence>
<protein>
    <submittedName>
        <fullName evidence="4">Cupin domain-containing protein</fullName>
    </submittedName>
</protein>
<feature type="region of interest" description="Disordered" evidence="2">
    <location>
        <begin position="1"/>
        <end position="26"/>
    </location>
</feature>
<feature type="region of interest" description="Disordered" evidence="2">
    <location>
        <begin position="96"/>
        <end position="117"/>
    </location>
</feature>
<evidence type="ECO:0000313" key="5">
    <source>
        <dbReference type="Proteomes" id="UP001320831"/>
    </source>
</evidence>